<dbReference type="EMBL" id="LPEQ01000053">
    <property type="protein sequence ID" value="KVV49572.1"/>
    <property type="molecule type" value="Genomic_DNA"/>
</dbReference>
<keyword evidence="2" id="KW-1185">Reference proteome</keyword>
<organism evidence="1 2">
    <name type="scientific">Burkholderia territorii</name>
    <dbReference type="NCBI Taxonomy" id="1503055"/>
    <lineage>
        <taxon>Bacteria</taxon>
        <taxon>Pseudomonadati</taxon>
        <taxon>Pseudomonadota</taxon>
        <taxon>Betaproteobacteria</taxon>
        <taxon>Burkholderiales</taxon>
        <taxon>Burkholderiaceae</taxon>
        <taxon>Burkholderia</taxon>
        <taxon>Burkholderia cepacia complex</taxon>
    </lineage>
</organism>
<evidence type="ECO:0000313" key="2">
    <source>
        <dbReference type="Proteomes" id="UP000062317"/>
    </source>
</evidence>
<gene>
    <name evidence="1" type="ORF">WT27_32015</name>
</gene>
<dbReference type="Proteomes" id="UP000062317">
    <property type="component" value="Unassembled WGS sequence"/>
</dbReference>
<sequence length="62" mass="6791">MKLTNLSLMTHVQPHGALHVGLSDGTNTINVQVKLESHHDAHSLTIQQIEDLAKHAAKHLIP</sequence>
<reference evidence="1 2" key="1">
    <citation type="submission" date="2015-11" db="EMBL/GenBank/DDBJ databases">
        <title>Expanding the genomic diversity of Burkholderia species for the development of highly accurate diagnostics.</title>
        <authorList>
            <person name="Sahl J."/>
            <person name="Keim P."/>
            <person name="Wagner D."/>
        </authorList>
    </citation>
    <scope>NUCLEOTIDE SEQUENCE [LARGE SCALE GENOMIC DNA]</scope>
    <source>
        <strain evidence="1 2">MSMB1301WGS</strain>
    </source>
</reference>
<accession>A0A105VKM0</accession>
<dbReference type="RefSeq" id="WP_060105305.1">
    <property type="nucleotide sequence ID" value="NZ_LPEQ01000053.1"/>
</dbReference>
<name>A0A105VKM0_9BURK</name>
<dbReference type="AlphaFoldDB" id="A0A105VKM0"/>
<evidence type="ECO:0000313" key="1">
    <source>
        <dbReference type="EMBL" id="KVV49572.1"/>
    </source>
</evidence>
<protein>
    <submittedName>
        <fullName evidence="1">Uncharacterized protein</fullName>
    </submittedName>
</protein>
<comment type="caution">
    <text evidence="1">The sequence shown here is derived from an EMBL/GenBank/DDBJ whole genome shotgun (WGS) entry which is preliminary data.</text>
</comment>
<proteinExistence type="predicted"/>